<feature type="compositionally biased region" description="Basic residues" evidence="1">
    <location>
        <begin position="658"/>
        <end position="667"/>
    </location>
</feature>
<keyword evidence="3" id="KW-1185">Reference proteome</keyword>
<evidence type="ECO:0000313" key="3">
    <source>
        <dbReference type="Proteomes" id="UP000637239"/>
    </source>
</evidence>
<reference evidence="2" key="1">
    <citation type="submission" date="2021-01" db="EMBL/GenBank/DDBJ databases">
        <authorList>
            <consortium name="Aspergillus chevalieri M1 genome sequencing consortium"/>
            <person name="Kazuki M."/>
            <person name="Futagami T."/>
        </authorList>
    </citation>
    <scope>NUCLEOTIDE SEQUENCE</scope>
    <source>
        <strain evidence="2">M1</strain>
    </source>
</reference>
<feature type="compositionally biased region" description="Basic and acidic residues" evidence="1">
    <location>
        <begin position="613"/>
        <end position="623"/>
    </location>
</feature>
<feature type="compositionally biased region" description="Polar residues" evidence="1">
    <location>
        <begin position="412"/>
        <end position="423"/>
    </location>
</feature>
<accession>A0A7R7ZMP7</accession>
<dbReference type="EMBL" id="AP024418">
    <property type="protein sequence ID" value="BCR86839.1"/>
    <property type="molecule type" value="Genomic_DNA"/>
</dbReference>
<feature type="region of interest" description="Disordered" evidence="1">
    <location>
        <begin position="97"/>
        <end position="184"/>
    </location>
</feature>
<feature type="compositionally biased region" description="Acidic residues" evidence="1">
    <location>
        <begin position="712"/>
        <end position="727"/>
    </location>
</feature>
<feature type="compositionally biased region" description="Polar residues" evidence="1">
    <location>
        <begin position="645"/>
        <end position="654"/>
    </location>
</feature>
<feature type="compositionally biased region" description="Polar residues" evidence="1">
    <location>
        <begin position="504"/>
        <end position="514"/>
    </location>
</feature>
<feature type="compositionally biased region" description="Low complexity" evidence="1">
    <location>
        <begin position="258"/>
        <end position="287"/>
    </location>
</feature>
<dbReference type="RefSeq" id="XP_043135361.1">
    <property type="nucleotide sequence ID" value="XM_043277487.1"/>
</dbReference>
<dbReference type="Proteomes" id="UP000637239">
    <property type="component" value="Chromosome 3"/>
</dbReference>
<feature type="region of interest" description="Disordered" evidence="1">
    <location>
        <begin position="1"/>
        <end position="83"/>
    </location>
</feature>
<protein>
    <submittedName>
        <fullName evidence="2">Uncharacterized protein</fullName>
    </submittedName>
</protein>
<feature type="region of interest" description="Disordered" evidence="1">
    <location>
        <begin position="639"/>
        <end position="675"/>
    </location>
</feature>
<feature type="compositionally biased region" description="Polar residues" evidence="1">
    <location>
        <begin position="324"/>
        <end position="354"/>
    </location>
</feature>
<name>A0A7R7ZMP7_ASPCH</name>
<feature type="compositionally biased region" description="Basic residues" evidence="1">
    <location>
        <begin position="103"/>
        <end position="114"/>
    </location>
</feature>
<evidence type="ECO:0000313" key="2">
    <source>
        <dbReference type="EMBL" id="BCR86839.1"/>
    </source>
</evidence>
<feature type="compositionally biased region" description="Low complexity" evidence="1">
    <location>
        <begin position="61"/>
        <end position="72"/>
    </location>
</feature>
<dbReference type="KEGG" id="ache:ACHE_30826A"/>
<feature type="compositionally biased region" description="Low complexity" evidence="1">
    <location>
        <begin position="521"/>
        <end position="533"/>
    </location>
</feature>
<feature type="compositionally biased region" description="Polar residues" evidence="1">
    <location>
        <begin position="550"/>
        <end position="563"/>
    </location>
</feature>
<dbReference type="GeneID" id="66981198"/>
<feature type="compositionally biased region" description="Basic and acidic residues" evidence="1">
    <location>
        <begin position="355"/>
        <end position="365"/>
    </location>
</feature>
<feature type="compositionally biased region" description="Basic and acidic residues" evidence="1">
    <location>
        <begin position="581"/>
        <end position="592"/>
    </location>
</feature>
<dbReference type="AlphaFoldDB" id="A0A7R7ZMP7"/>
<feature type="region of interest" description="Disordered" evidence="1">
    <location>
        <begin position="258"/>
        <end position="289"/>
    </location>
</feature>
<feature type="compositionally biased region" description="Polar residues" evidence="1">
    <location>
        <begin position="760"/>
        <end position="788"/>
    </location>
</feature>
<proteinExistence type="predicted"/>
<reference evidence="2" key="2">
    <citation type="submission" date="2021-02" db="EMBL/GenBank/DDBJ databases">
        <title>Aspergillus chevalieri M1 genome sequence.</title>
        <authorList>
            <person name="Kadooka C."/>
            <person name="Mori K."/>
            <person name="Futagami T."/>
        </authorList>
    </citation>
    <scope>NUCLEOTIDE SEQUENCE</scope>
    <source>
        <strain evidence="2">M1</strain>
    </source>
</reference>
<feature type="compositionally biased region" description="Acidic residues" evidence="1">
    <location>
        <begin position="566"/>
        <end position="580"/>
    </location>
</feature>
<organism evidence="2 3">
    <name type="scientific">Aspergillus chevalieri</name>
    <name type="common">Eurotium chevalieri</name>
    <dbReference type="NCBI Taxonomy" id="182096"/>
    <lineage>
        <taxon>Eukaryota</taxon>
        <taxon>Fungi</taxon>
        <taxon>Dikarya</taxon>
        <taxon>Ascomycota</taxon>
        <taxon>Pezizomycotina</taxon>
        <taxon>Eurotiomycetes</taxon>
        <taxon>Eurotiomycetidae</taxon>
        <taxon>Eurotiales</taxon>
        <taxon>Aspergillaceae</taxon>
        <taxon>Aspergillus</taxon>
        <taxon>Aspergillus subgen. Aspergillus</taxon>
    </lineage>
</organism>
<feature type="compositionally biased region" description="Low complexity" evidence="1">
    <location>
        <begin position="383"/>
        <end position="395"/>
    </location>
</feature>
<evidence type="ECO:0000256" key="1">
    <source>
        <dbReference type="SAM" id="MobiDB-lite"/>
    </source>
</evidence>
<feature type="region of interest" description="Disordered" evidence="1">
    <location>
        <begin position="497"/>
        <end position="623"/>
    </location>
</feature>
<feature type="region of interest" description="Disordered" evidence="1">
    <location>
        <begin position="708"/>
        <end position="799"/>
    </location>
</feature>
<feature type="region of interest" description="Disordered" evidence="1">
    <location>
        <begin position="324"/>
        <end position="442"/>
    </location>
</feature>
<sequence>MAATPTDDGHRQSPAIPPSPTLTNPDMILPENEGERESQTPSPPFNLPSLSHLQAFYGYTNNNDNTLNPNNDNDNDNHLAVGGASSSVGVAYSLANTGNTRSASKKNFSRHTGHRLSDIGEEDGPGPVPPPRSSSRTGRFPVNAPSTGQDWRGMAGSPAMRNRTGEESVTVNGGGQSSQQWQGSDQKAVPGKVHSLHMGVNDMINPNANGRGGTPLAPVAEGGAPGEEFSSVILSSEAERILDNAKKRLTLMEGNLTRARSSMRSPSMSASASPSPQLGLGQPVGGLYRTISNSDRQASAALRPRPMYSTYQDAAGNRHSRVLSETNLPSGQNTSTTEANGISRSVSAMGSTTLSRDDRSFRYEPTRAYLTHRASTPSMQQHRSSPALNSNSSRSKQSTPTSPTGLGIVSDGENQTKINNIDDFNSVYPADPPSRTQSQLQVRDLQDQMKGLHIKISSLKVKAQEDGLRRRSLQSLRTPSPLTDAESWYARAMEYKDRRGHLSPNPTGSRLSSESAREVSQKTPSSKSQSPRTVESDEPVTANESKKTDTSPQISEQPSTESLYQDAEEGEFDDSDDTEIDREALDEILREPLDDDLDDPLEGFPGAPNPDATPHEEREDAFDYEHFILHSALGNYSRSKLRRASNISNSSVETTRPVHNRSTRHSRANSGASVSTDATFATAAEEGDFNGVLYWDRKFNDELRARHRYSPNDEDFPDPDALPEEEMGTPKATRREPPGRISGHIPTSTGSLEPPPARSDSATTGSATPTALASSLVSTVRAASSSPYSPIEPNTGLNNDDERLLEQLFQSLGNVCMDLQNITTGPEPDEKTVRVLRRRLDAARRVLDGELDA</sequence>
<feature type="compositionally biased region" description="Polar residues" evidence="1">
    <location>
        <begin position="373"/>
        <end position="382"/>
    </location>
</feature>
<gene>
    <name evidence="2" type="ORF">ACHE_30826A</name>
</gene>